<dbReference type="InterPro" id="IPR049492">
    <property type="entry name" value="BD-FAE-like_dom"/>
</dbReference>
<dbReference type="AlphaFoldDB" id="A0A5C6DDJ4"/>
<feature type="region of interest" description="Disordered" evidence="2">
    <location>
        <begin position="65"/>
        <end position="95"/>
    </location>
</feature>
<sequence length="816" mass="90057" precursor="true">MNMKTRLCSLSMIVLAALSIDTAWAQSMVERFDQLDRNRDGKVTREETADASWFDRMLRGLDRNRNGVLERNEAAGRGRPRGSDQTGDWQMPGMPEHAAHRDIRYAEIEGVDPNFLSLDLYVPKNIDTSTPCPVMVMIHGGGWRGGNKTNPTIVGSKMRHFVGQGYIYASINYRLSPQTPDGEGVQHPVHAQDCARAIAWIHDHIVDYGGDANQLHLMGHSAGGHLAAILGTNESFLKAEEKDLLLLKTNVLLDPAAIDIPGYLKSVDGRGMTALYQNAFGKEKANHRDASPQDHVEAGKNIPPTLLFYASERMALDQFGCIFAKSLTEAGSPSRAVDTVSLEHGQINSHIGMIDEPMTKLIMRLHAGEDASKFPAVLPKLDEAPHENDRAENEGDHEHDLNGLVRFTRDYVPGTRDANGQLMGGTETLRFVAHDGKLFAGNGFWTDQPGDDPSPGAQILVKRGPNDPWEVSRSFAGTVRINAMESFTFTTDHSGKKLDDPVTLLLADAGLVRARRSGRLRCLVHDDATGKWEESLITPNGPRAYIRAFGSHRDAETGIEHAYAGTGAGEIYRGGFDLAAPGRIRWNAEPEYANPDFDGGAFKRCQGFTVANGKLYASVSPRLLERQDGLKPKWKEVFRWNPEQRAGAGLRGITAVPAPSGEHEVIIGSREQEGRILRIDPMRDYAVTDELNSRDFFDSQFGNFRGGRLVAYNRFVPGVHPATGAPIHWLTAHGVRAGDVQAAWLLIRHSDGHYEPVRVFDRALASHPVLVSTRTIEFAPWNDREFYIGGYDGAANNRTNHNTAWIFKGTLMSTND</sequence>
<dbReference type="EMBL" id="SJPV01000009">
    <property type="protein sequence ID" value="TWU33847.1"/>
    <property type="molecule type" value="Genomic_DNA"/>
</dbReference>
<dbReference type="PANTHER" id="PTHR48081">
    <property type="entry name" value="AB HYDROLASE SUPERFAMILY PROTEIN C4A8.06C"/>
    <property type="match status" value="1"/>
</dbReference>
<comment type="caution">
    <text evidence="5">The sequence shown here is derived from an EMBL/GenBank/DDBJ whole genome shotgun (WGS) entry which is preliminary data.</text>
</comment>
<dbReference type="Proteomes" id="UP000319143">
    <property type="component" value="Unassembled WGS sequence"/>
</dbReference>
<reference evidence="5 6" key="1">
    <citation type="submission" date="2019-02" db="EMBL/GenBank/DDBJ databases">
        <title>Deep-cultivation of Planctomycetes and their phenomic and genomic characterization uncovers novel biology.</title>
        <authorList>
            <person name="Wiegand S."/>
            <person name="Jogler M."/>
            <person name="Boedeker C."/>
            <person name="Pinto D."/>
            <person name="Vollmers J."/>
            <person name="Rivas-Marin E."/>
            <person name="Kohn T."/>
            <person name="Peeters S.H."/>
            <person name="Heuer A."/>
            <person name="Rast P."/>
            <person name="Oberbeckmann S."/>
            <person name="Bunk B."/>
            <person name="Jeske O."/>
            <person name="Meyerdierks A."/>
            <person name="Storesund J.E."/>
            <person name="Kallscheuer N."/>
            <person name="Luecker S."/>
            <person name="Lage O.M."/>
            <person name="Pohl T."/>
            <person name="Merkel B.J."/>
            <person name="Hornburger P."/>
            <person name="Mueller R.-W."/>
            <person name="Bruemmer F."/>
            <person name="Labrenz M."/>
            <person name="Spormann A.M."/>
            <person name="Op Den Camp H."/>
            <person name="Overmann J."/>
            <person name="Amann R."/>
            <person name="Jetten M.S.M."/>
            <person name="Mascher T."/>
            <person name="Medema M.H."/>
            <person name="Devos D.P."/>
            <person name="Kaster A.-K."/>
            <person name="Ovreas L."/>
            <person name="Rohde M."/>
            <person name="Galperin M.Y."/>
            <person name="Jogler C."/>
        </authorList>
    </citation>
    <scope>NUCLEOTIDE SEQUENCE [LARGE SCALE GENOMIC DNA]</scope>
    <source>
        <strain evidence="5 6">Poly41</strain>
    </source>
</reference>
<feature type="signal peptide" evidence="3">
    <location>
        <begin position="1"/>
        <end position="25"/>
    </location>
</feature>
<evidence type="ECO:0000259" key="4">
    <source>
        <dbReference type="Pfam" id="PF20434"/>
    </source>
</evidence>
<feature type="chain" id="PRO_5023129967" evidence="3">
    <location>
        <begin position="26"/>
        <end position="816"/>
    </location>
</feature>
<dbReference type="OrthoDB" id="9775851at2"/>
<keyword evidence="6" id="KW-1185">Reference proteome</keyword>
<feature type="domain" description="BD-FAE-like" evidence="4">
    <location>
        <begin position="118"/>
        <end position="239"/>
    </location>
</feature>
<keyword evidence="3" id="KW-0732">Signal</keyword>
<evidence type="ECO:0000256" key="1">
    <source>
        <dbReference type="ARBA" id="ARBA00022801"/>
    </source>
</evidence>
<protein>
    <submittedName>
        <fullName evidence="5">Carboxylesterase NlhH</fullName>
        <ecNumber evidence="5">3.1.1.1</ecNumber>
    </submittedName>
</protein>
<dbReference type="Gene3D" id="1.10.238.10">
    <property type="entry name" value="EF-hand"/>
    <property type="match status" value="1"/>
</dbReference>
<dbReference type="EC" id="3.1.1.1" evidence="5"/>
<evidence type="ECO:0000256" key="3">
    <source>
        <dbReference type="SAM" id="SignalP"/>
    </source>
</evidence>
<name>A0A5C6DDJ4_9BACT</name>
<evidence type="ECO:0000313" key="5">
    <source>
        <dbReference type="EMBL" id="TWU33847.1"/>
    </source>
</evidence>
<evidence type="ECO:0000256" key="2">
    <source>
        <dbReference type="SAM" id="MobiDB-lite"/>
    </source>
</evidence>
<dbReference type="InterPro" id="IPR011992">
    <property type="entry name" value="EF-hand-dom_pair"/>
</dbReference>
<gene>
    <name evidence="5" type="primary">nlhH_3</name>
    <name evidence="5" type="ORF">Poly41_48470</name>
</gene>
<organism evidence="5 6">
    <name type="scientific">Novipirellula artificiosorum</name>
    <dbReference type="NCBI Taxonomy" id="2528016"/>
    <lineage>
        <taxon>Bacteria</taxon>
        <taxon>Pseudomonadati</taxon>
        <taxon>Planctomycetota</taxon>
        <taxon>Planctomycetia</taxon>
        <taxon>Pirellulales</taxon>
        <taxon>Pirellulaceae</taxon>
        <taxon>Novipirellula</taxon>
    </lineage>
</organism>
<dbReference type="Pfam" id="PF20434">
    <property type="entry name" value="BD-FAE"/>
    <property type="match status" value="1"/>
</dbReference>
<keyword evidence="1 5" id="KW-0378">Hydrolase</keyword>
<dbReference type="GO" id="GO:0106435">
    <property type="term" value="F:carboxylesterase activity"/>
    <property type="evidence" value="ECO:0007669"/>
    <property type="project" value="UniProtKB-EC"/>
</dbReference>
<dbReference type="SUPFAM" id="SSF53474">
    <property type="entry name" value="alpha/beta-Hydrolases"/>
    <property type="match status" value="1"/>
</dbReference>
<dbReference type="Gene3D" id="3.40.50.1820">
    <property type="entry name" value="alpha/beta hydrolase"/>
    <property type="match status" value="1"/>
</dbReference>
<dbReference type="SUPFAM" id="SSF47473">
    <property type="entry name" value="EF-hand"/>
    <property type="match status" value="1"/>
</dbReference>
<evidence type="ECO:0000313" key="6">
    <source>
        <dbReference type="Proteomes" id="UP000319143"/>
    </source>
</evidence>
<proteinExistence type="predicted"/>
<accession>A0A5C6DDJ4</accession>
<feature type="compositionally biased region" description="Basic and acidic residues" evidence="2">
    <location>
        <begin position="65"/>
        <end position="76"/>
    </location>
</feature>
<dbReference type="InterPro" id="IPR029058">
    <property type="entry name" value="AB_hydrolase_fold"/>
</dbReference>
<dbReference type="InterPro" id="IPR050300">
    <property type="entry name" value="GDXG_lipolytic_enzyme"/>
</dbReference>